<evidence type="ECO:0000256" key="1">
    <source>
        <dbReference type="SAM" id="MobiDB-lite"/>
    </source>
</evidence>
<dbReference type="InterPro" id="IPR021607">
    <property type="entry name" value="DUF3224"/>
</dbReference>
<protein>
    <submittedName>
        <fullName evidence="2">DUF3224 family protein</fullName>
    </submittedName>
</protein>
<name>A0A5N6AJE0_9ACTN</name>
<dbReference type="InterPro" id="IPR023159">
    <property type="entry name" value="SO1590-like_sf"/>
</dbReference>
<sequence>MDQASTAHTHQLTGTFSSADWQERALTPEGAEGPRLAQATVTNHFSGGVEAADTFCHYAIVYTHGQVGSFTGLESLTGTVDGRAGSFALEERGSFTEDGSVTCELTVVPGSGTGELAGLTGAGGFVYRAGTKDVPYTFGYTLPEGD</sequence>
<organism evidence="2 3">
    <name type="scientific">Streptomyces mimosae</name>
    <dbReference type="NCBI Taxonomy" id="2586635"/>
    <lineage>
        <taxon>Bacteria</taxon>
        <taxon>Bacillati</taxon>
        <taxon>Actinomycetota</taxon>
        <taxon>Actinomycetes</taxon>
        <taxon>Kitasatosporales</taxon>
        <taxon>Streptomycetaceae</taxon>
        <taxon>Streptomyces</taxon>
    </lineage>
</organism>
<dbReference type="AlphaFoldDB" id="A0A5N6AJE0"/>
<feature type="compositionally biased region" description="Polar residues" evidence="1">
    <location>
        <begin position="1"/>
        <end position="20"/>
    </location>
</feature>
<gene>
    <name evidence="2" type="ORF">FH607_006990</name>
</gene>
<keyword evidence="3" id="KW-1185">Reference proteome</keyword>
<feature type="region of interest" description="Disordered" evidence="1">
    <location>
        <begin position="1"/>
        <end position="22"/>
    </location>
</feature>
<dbReference type="SUPFAM" id="SSF159238">
    <property type="entry name" value="SO1590-like"/>
    <property type="match status" value="1"/>
</dbReference>
<evidence type="ECO:0000313" key="2">
    <source>
        <dbReference type="EMBL" id="KAB8168000.1"/>
    </source>
</evidence>
<comment type="caution">
    <text evidence="2">The sequence shown here is derived from an EMBL/GenBank/DDBJ whole genome shotgun (WGS) entry which is preliminary data.</text>
</comment>
<reference evidence="2" key="1">
    <citation type="submission" date="2019-10" db="EMBL/GenBank/DDBJ databases">
        <title>Nonomuraea sp. nov., isolated from Phyllanthus amarus.</title>
        <authorList>
            <person name="Klykleung N."/>
            <person name="Tanasupawat S."/>
        </authorList>
    </citation>
    <scope>NUCLEOTIDE SEQUENCE [LARGE SCALE GENOMIC DNA]</scope>
    <source>
        <strain evidence="2">3MP-10</strain>
    </source>
</reference>
<dbReference type="Gene3D" id="2.40.350.10">
    <property type="entry name" value="SO1590-like"/>
    <property type="match status" value="1"/>
</dbReference>
<accession>A0A5N6AJE0</accession>
<dbReference type="Proteomes" id="UP000314251">
    <property type="component" value="Unassembled WGS sequence"/>
</dbReference>
<dbReference type="EMBL" id="VDLY02000004">
    <property type="protein sequence ID" value="KAB8168000.1"/>
    <property type="molecule type" value="Genomic_DNA"/>
</dbReference>
<proteinExistence type="predicted"/>
<dbReference type="Pfam" id="PF11528">
    <property type="entry name" value="DUF3224"/>
    <property type="match status" value="1"/>
</dbReference>
<dbReference type="OrthoDB" id="7947478at2"/>
<evidence type="ECO:0000313" key="3">
    <source>
        <dbReference type="Proteomes" id="UP000314251"/>
    </source>
</evidence>